<proteinExistence type="predicted"/>
<gene>
    <name evidence="2" type="ORF">AHMF7605_01945</name>
</gene>
<feature type="transmembrane region" description="Helical" evidence="1">
    <location>
        <begin position="133"/>
        <end position="155"/>
    </location>
</feature>
<dbReference type="EMBL" id="PYFT01000001">
    <property type="protein sequence ID" value="PSR52371.1"/>
    <property type="molecule type" value="Genomic_DNA"/>
</dbReference>
<dbReference type="RefSeq" id="WP_106925927.1">
    <property type="nucleotide sequence ID" value="NZ_PYFT01000001.1"/>
</dbReference>
<dbReference type="OrthoDB" id="663522at2"/>
<keyword evidence="1" id="KW-1133">Transmembrane helix</keyword>
<organism evidence="2 3">
    <name type="scientific">Adhaeribacter arboris</name>
    <dbReference type="NCBI Taxonomy" id="2072846"/>
    <lineage>
        <taxon>Bacteria</taxon>
        <taxon>Pseudomonadati</taxon>
        <taxon>Bacteroidota</taxon>
        <taxon>Cytophagia</taxon>
        <taxon>Cytophagales</taxon>
        <taxon>Hymenobacteraceae</taxon>
        <taxon>Adhaeribacter</taxon>
    </lineage>
</organism>
<sequence length="176" mass="19189">MNVKDLAYSFACLSFAVVIGAAVYEHLAVVPQWSAAPPASLSMFQGQYGLNAGAFWQLIHPITLLLFITALILSWKTERRKSMLITLSGYFIILIITAIYFVPELLAITGTAFSETVDAALTKRAQLWELLSQIRLVVLVVLSQVLFLGLTKAAAKGSTNQINPKVRVAPPQQVGV</sequence>
<feature type="transmembrane region" description="Helical" evidence="1">
    <location>
        <begin position="7"/>
        <end position="24"/>
    </location>
</feature>
<comment type="caution">
    <text evidence="2">The sequence shown here is derived from an EMBL/GenBank/DDBJ whole genome shotgun (WGS) entry which is preliminary data.</text>
</comment>
<evidence type="ECO:0000313" key="3">
    <source>
        <dbReference type="Proteomes" id="UP000240357"/>
    </source>
</evidence>
<evidence type="ECO:0008006" key="4">
    <source>
        <dbReference type="Google" id="ProtNLM"/>
    </source>
</evidence>
<evidence type="ECO:0000256" key="1">
    <source>
        <dbReference type="SAM" id="Phobius"/>
    </source>
</evidence>
<keyword evidence="1" id="KW-0472">Membrane</keyword>
<evidence type="ECO:0000313" key="2">
    <source>
        <dbReference type="EMBL" id="PSR52371.1"/>
    </source>
</evidence>
<keyword evidence="3" id="KW-1185">Reference proteome</keyword>
<reference evidence="2 3" key="1">
    <citation type="submission" date="2018-03" db="EMBL/GenBank/DDBJ databases">
        <title>Adhaeribacter sp. HMF7605 Genome sequencing and assembly.</title>
        <authorList>
            <person name="Kang H."/>
            <person name="Kang J."/>
            <person name="Cha I."/>
            <person name="Kim H."/>
            <person name="Joh K."/>
        </authorList>
    </citation>
    <scope>NUCLEOTIDE SEQUENCE [LARGE SCALE GENOMIC DNA]</scope>
    <source>
        <strain evidence="2 3">HMF7605</strain>
    </source>
</reference>
<keyword evidence="1" id="KW-0812">Transmembrane</keyword>
<dbReference type="Proteomes" id="UP000240357">
    <property type="component" value="Unassembled WGS sequence"/>
</dbReference>
<dbReference type="AlphaFoldDB" id="A0A2T2YA11"/>
<name>A0A2T2YA11_9BACT</name>
<feature type="transmembrane region" description="Helical" evidence="1">
    <location>
        <begin position="54"/>
        <end position="75"/>
    </location>
</feature>
<accession>A0A2T2YA11</accession>
<protein>
    <recommendedName>
        <fullName evidence="4">DUF1772 domain-containing protein</fullName>
    </recommendedName>
</protein>
<feature type="transmembrane region" description="Helical" evidence="1">
    <location>
        <begin position="87"/>
        <end position="113"/>
    </location>
</feature>